<feature type="domain" description="Xrn1 helical" evidence="12">
    <location>
        <begin position="364"/>
        <end position="555"/>
    </location>
</feature>
<evidence type="ECO:0000256" key="4">
    <source>
        <dbReference type="ARBA" id="ARBA00022801"/>
    </source>
</evidence>
<dbReference type="InterPro" id="IPR047008">
    <property type="entry name" value="XRN1_SH3_sf"/>
</dbReference>
<dbReference type="FunFam" id="1.25.40.1050:FF:000001">
    <property type="entry name" value="5'-3' exoribonuclease 1"/>
    <property type="match status" value="1"/>
</dbReference>
<dbReference type="InterPro" id="IPR016494">
    <property type="entry name" value="5_3_exoribonuclease_1"/>
</dbReference>
<dbReference type="Pfam" id="PF18334">
    <property type="entry name" value="XRN1_D2_D3"/>
    <property type="match status" value="1"/>
</dbReference>
<feature type="domain" description="Xrn1 N-terminal" evidence="11">
    <location>
        <begin position="1"/>
        <end position="227"/>
    </location>
</feature>
<dbReference type="EC" id="3.1.13.-" evidence="9"/>
<dbReference type="OrthoDB" id="372487at2759"/>
<dbReference type="FunFam" id="3.40.50.12390:FF:000002">
    <property type="entry name" value="5'-3' exoribonuclease 1"/>
    <property type="match status" value="1"/>
</dbReference>
<feature type="domain" description="5'-3' exoribonuclease 1 SH3-like" evidence="13">
    <location>
        <begin position="1022"/>
        <end position="1070"/>
    </location>
</feature>
<protein>
    <recommendedName>
        <fullName evidence="8 9">5'-3' exoribonuclease 1</fullName>
        <ecNumber evidence="9">3.1.13.-</ecNumber>
    </recommendedName>
</protein>
<dbReference type="GO" id="GO:0005737">
    <property type="term" value="C:cytoplasm"/>
    <property type="evidence" value="ECO:0007669"/>
    <property type="project" value="UniProtKB-SubCell"/>
</dbReference>
<comment type="similarity">
    <text evidence="7 9">Belongs to the 5'-3' exonuclease family.</text>
</comment>
<dbReference type="Pfam" id="PF18129">
    <property type="entry name" value="SH3_12"/>
    <property type="match status" value="1"/>
</dbReference>
<evidence type="ECO:0000313" key="15">
    <source>
        <dbReference type="EMBL" id="TNN77306.1"/>
    </source>
</evidence>
<evidence type="ECO:0000256" key="7">
    <source>
        <dbReference type="ARBA" id="ARBA00038299"/>
    </source>
</evidence>
<keyword evidence="5 9" id="KW-0269">Exonuclease</keyword>
<dbReference type="PIRSF" id="PIRSF006743">
    <property type="entry name" value="Exonuclease_Xnr1"/>
    <property type="match status" value="1"/>
</dbReference>
<keyword evidence="16" id="KW-1185">Reference proteome</keyword>
<sequence length="1591" mass="178918">MGVPKFYRWISERYPCLSEVVKEHQIPEFDNLYLDMNGIIHQCSHPNDEDVHFRISEEKIFADIFHYLEVLFRIIKPRKVFFMAVDGVAPRAKMNQQRGRRFRSAKEAEDKIKKALDKGEVLPTEARFDSNCITPGTDFMARLQEQLKYFVHTKVSGDRMWQNVNVYLSGHETPGEGEHKIMEFIRSENTQPGHDPNTRHCLYGLDADLIMLGLTSHEPNFSLLREEVRFGGKKNQKRITAPEETTFHLLHLSLMREYIDYEFSELRNHIGSHYDLERIIDDWVLMGFLVGNDFIPHLPHLHISHDALPLLYKTYIKALPTMGGYLNENGHLNLRHFEKYMEKLAEFDREHFSDIFVDLKWFEKEEEEEEDMFETELRQYKRTYYMTKMGVDVVSDDFLATQAKCYVEGIQWILHYYYHGVQSWSWYYPYHYAPFLSDIRNISGLKLTFDLEKPFMPFQQLLAVLPAASMELLPESYRHLMTSENSPIIEYYPLDFQTDLNGKQQEWEAVVLIPFIDERCLLAAMDPFNNKMTKEEKGRNRHTECAVYSYSTDHDFTYTSNLPLLFPDIVHCHVRKTDIPMDAWHVALDHVCRRYDRSALYFCGFPTLQHIKHKFFRKKSGVVVFQQSSRGENMMLDILPSPDGEPVCDHVAAHVLGKSVFVNWPHLEEARIIAVSDGHVKPSTPPPTKVTCPSDKEQKDWVKDVQGLTEYFVKRKGIMINDTSVVLYGQLLSGRKYIPKANGVVELEKQWSKQDIKAFYSSVTSFTSLDELFPPSTTVFMVGNPYYGAMGEVQDSSDVIKDGRVRVVFNVPHEPQLELLIQNQHKYCVKYSPGYFLASRLGITSYLVSRFSGSIFIGRGSKKNPCGEQKANVGLNLKFNKKNEEVPGYTKRTEKEWLYSSAVEELLAEYLDRFSEVFNLVSRNSHDDVFYEDDVWPAEDQNGAEKVGEITSWLKGHPVSSIGRTSCDLQVLDSAIVERIEDAVEKAKVKKSTKKVRVTVKPHLLFRPLEQQQGVVPDPDSEYRLFDRVINARESFSVPLGLRGTVIGIKGADREAEVLYEVVFDEEFAGDHGTHKLTAIVKPQPATAANFNSPRQLNHSPRSPFTSTQHNNKQGVVKPASQANNRSSPSKGPIQKQQTKEYTNVWESLQNSGPPVKPPAHWHNAPVGGIRLLKKNEDANSLFPPQNTANKASTEFEDLIASLNISKGSQQTPPPLAPPQVPPSQSDGPLSPQSFAMKGTLMLKEMLKIDGAGTGSPSSSSQEAADTGGQQHNRRRSSKKLAANMNAPFGDSAALASPSLAGSSNIPNTVMTKASELACVCVGLGMAPPDFSFIGSRQGRAFVCQVKLANGLMVHGPQCQSESDAKEKAAFFALQRLNSVATGFPLPPLYPGMGQIRPPPLGAMASVFNQQGGLLLPPQGFGPAPMWGMPLPPPHHPHLQQNQPFFGPTGTFPGAGRPQPALAPPIGSHNQFIPLQVTKKRVSANKKGQDTREFYSAAHTVSRNQSHKVQNQPLDHSLAQEEPQGGQPQQHAANSNHSPPSPGPADAASATAALHTPPRQSIPATGHTPGSSSKKKHRKLAVNFEAAKVSE</sequence>
<dbReference type="GO" id="GO:0000956">
    <property type="term" value="P:nuclear-transcribed mRNA catabolic process"/>
    <property type="evidence" value="ECO:0007669"/>
    <property type="project" value="InterPro"/>
</dbReference>
<keyword evidence="4 9" id="KW-0378">Hydrolase</keyword>
<dbReference type="CDD" id="cd18673">
    <property type="entry name" value="PIN_XRN1-2-like"/>
    <property type="match status" value="1"/>
</dbReference>
<evidence type="ECO:0000256" key="8">
    <source>
        <dbReference type="ARBA" id="ARBA00067318"/>
    </source>
</evidence>
<evidence type="ECO:0000256" key="6">
    <source>
        <dbReference type="ARBA" id="ARBA00022884"/>
    </source>
</evidence>
<dbReference type="GO" id="GO:0016075">
    <property type="term" value="P:rRNA catabolic process"/>
    <property type="evidence" value="ECO:0007669"/>
    <property type="project" value="TreeGrafter"/>
</dbReference>
<dbReference type="InterPro" id="IPR041412">
    <property type="entry name" value="Xrn1_helical"/>
</dbReference>
<keyword evidence="2 9" id="KW-0963">Cytoplasm</keyword>
<evidence type="ECO:0000256" key="1">
    <source>
        <dbReference type="ARBA" id="ARBA00004496"/>
    </source>
</evidence>
<dbReference type="Gene3D" id="2.170.260.40">
    <property type="match status" value="1"/>
</dbReference>
<name>A0A4Z2IH85_9TELE</name>
<dbReference type="InterPro" id="IPR027073">
    <property type="entry name" value="5_3_exoribonuclease"/>
</dbReference>
<dbReference type="Pfam" id="PF17846">
    <property type="entry name" value="XRN_M"/>
    <property type="match status" value="1"/>
</dbReference>
<evidence type="ECO:0000259" key="11">
    <source>
        <dbReference type="Pfam" id="PF03159"/>
    </source>
</evidence>
<feature type="compositionally biased region" description="Polar residues" evidence="10">
    <location>
        <begin position="1089"/>
        <end position="1114"/>
    </location>
</feature>
<dbReference type="Proteomes" id="UP000314294">
    <property type="component" value="Unassembled WGS sequence"/>
</dbReference>
<dbReference type="InterPro" id="IPR041385">
    <property type="entry name" value="SH3_12"/>
</dbReference>
<feature type="domain" description="Exoribonuclease Xrn1 D2/D3" evidence="14">
    <location>
        <begin position="769"/>
        <end position="994"/>
    </location>
</feature>
<feature type="compositionally biased region" description="Polar residues" evidence="10">
    <location>
        <begin position="1121"/>
        <end position="1140"/>
    </location>
</feature>
<evidence type="ECO:0000256" key="10">
    <source>
        <dbReference type="SAM" id="MobiDB-lite"/>
    </source>
</evidence>
<dbReference type="GO" id="GO:0004534">
    <property type="term" value="F:5'-3' RNA exonuclease activity"/>
    <property type="evidence" value="ECO:0007669"/>
    <property type="project" value="TreeGrafter"/>
</dbReference>
<feature type="compositionally biased region" description="Polar residues" evidence="10">
    <location>
        <begin position="1255"/>
        <end position="1271"/>
    </location>
</feature>
<organism evidence="15 16">
    <name type="scientific">Liparis tanakae</name>
    <name type="common">Tanaka's snailfish</name>
    <dbReference type="NCBI Taxonomy" id="230148"/>
    <lineage>
        <taxon>Eukaryota</taxon>
        <taxon>Metazoa</taxon>
        <taxon>Chordata</taxon>
        <taxon>Craniata</taxon>
        <taxon>Vertebrata</taxon>
        <taxon>Euteleostomi</taxon>
        <taxon>Actinopterygii</taxon>
        <taxon>Neopterygii</taxon>
        <taxon>Teleostei</taxon>
        <taxon>Neoteleostei</taxon>
        <taxon>Acanthomorphata</taxon>
        <taxon>Eupercaria</taxon>
        <taxon>Perciformes</taxon>
        <taxon>Cottioidei</taxon>
        <taxon>Cottales</taxon>
        <taxon>Liparidae</taxon>
        <taxon>Liparis</taxon>
    </lineage>
</organism>
<feature type="region of interest" description="Disordered" evidence="10">
    <location>
        <begin position="1089"/>
        <end position="1140"/>
    </location>
</feature>
<feature type="compositionally biased region" description="Low complexity" evidence="10">
    <location>
        <begin position="1520"/>
        <end position="1530"/>
    </location>
</feature>
<gene>
    <name evidence="15" type="primary">Xrn1</name>
    <name evidence="15" type="ORF">EYF80_012420</name>
</gene>
<keyword evidence="3 9" id="KW-0540">Nuclease</keyword>
<keyword evidence="6 9" id="KW-0694">RNA-binding</keyword>
<evidence type="ECO:0000259" key="12">
    <source>
        <dbReference type="Pfam" id="PF17846"/>
    </source>
</evidence>
<dbReference type="GO" id="GO:0003723">
    <property type="term" value="F:RNA binding"/>
    <property type="evidence" value="ECO:0007669"/>
    <property type="project" value="UniProtKB-KW"/>
</dbReference>
<evidence type="ECO:0000256" key="2">
    <source>
        <dbReference type="ARBA" id="ARBA00022490"/>
    </source>
</evidence>
<evidence type="ECO:0000313" key="16">
    <source>
        <dbReference type="Proteomes" id="UP000314294"/>
    </source>
</evidence>
<proteinExistence type="inferred from homology"/>
<comment type="caution">
    <text evidence="15">The sequence shown here is derived from an EMBL/GenBank/DDBJ whole genome shotgun (WGS) entry which is preliminary data.</text>
</comment>
<evidence type="ECO:0000256" key="5">
    <source>
        <dbReference type="ARBA" id="ARBA00022839"/>
    </source>
</evidence>
<feature type="region of interest" description="Disordered" evidence="10">
    <location>
        <begin position="1498"/>
        <end position="1591"/>
    </location>
</feature>
<evidence type="ECO:0000256" key="9">
    <source>
        <dbReference type="PIRNR" id="PIRNR006743"/>
    </source>
</evidence>
<dbReference type="PANTHER" id="PTHR12341:SF7">
    <property type="entry name" value="5'-3' EXORIBONUCLEASE 1"/>
    <property type="match status" value="1"/>
</dbReference>
<dbReference type="InterPro" id="IPR004859">
    <property type="entry name" value="Xrn1_N"/>
</dbReference>
<feature type="region of interest" description="Disordered" evidence="10">
    <location>
        <begin position="1250"/>
        <end position="1279"/>
    </location>
</feature>
<evidence type="ECO:0000259" key="13">
    <source>
        <dbReference type="Pfam" id="PF18129"/>
    </source>
</evidence>
<dbReference type="EMBL" id="SRLO01000084">
    <property type="protein sequence ID" value="TNN77306.1"/>
    <property type="molecule type" value="Genomic_DNA"/>
</dbReference>
<feature type="compositionally biased region" description="Low complexity" evidence="10">
    <location>
        <begin position="1544"/>
        <end position="1558"/>
    </location>
</feature>
<evidence type="ECO:0000256" key="3">
    <source>
        <dbReference type="ARBA" id="ARBA00022722"/>
    </source>
</evidence>
<dbReference type="SUPFAM" id="SSF54768">
    <property type="entry name" value="dsRNA-binding domain-like"/>
    <property type="match status" value="1"/>
</dbReference>
<accession>A0A4Z2IH85</accession>
<dbReference type="Gene3D" id="2.30.30.750">
    <property type="match status" value="1"/>
</dbReference>
<feature type="compositionally biased region" description="Pro residues" evidence="10">
    <location>
        <begin position="1212"/>
        <end position="1222"/>
    </location>
</feature>
<reference evidence="15 16" key="1">
    <citation type="submission" date="2019-03" db="EMBL/GenBank/DDBJ databases">
        <title>First draft genome of Liparis tanakae, snailfish: a comprehensive survey of snailfish specific genes.</title>
        <authorList>
            <person name="Kim W."/>
            <person name="Song I."/>
            <person name="Jeong J.-H."/>
            <person name="Kim D."/>
            <person name="Kim S."/>
            <person name="Ryu S."/>
            <person name="Song J.Y."/>
            <person name="Lee S.K."/>
        </authorList>
    </citation>
    <scope>NUCLEOTIDE SEQUENCE [LARGE SCALE GENOMIC DNA]</scope>
    <source>
        <tissue evidence="15">Muscle</tissue>
    </source>
</reference>
<feature type="region of interest" description="Disordered" evidence="10">
    <location>
        <begin position="1206"/>
        <end position="1234"/>
    </location>
</feature>
<evidence type="ECO:0000259" key="14">
    <source>
        <dbReference type="Pfam" id="PF18334"/>
    </source>
</evidence>
<dbReference type="Pfam" id="PF03159">
    <property type="entry name" value="XRN_N"/>
    <property type="match status" value="1"/>
</dbReference>
<comment type="subcellular location">
    <subcellularLocation>
        <location evidence="1 9">Cytoplasm</location>
    </subcellularLocation>
</comment>
<dbReference type="Gene3D" id="3.40.50.12390">
    <property type="match status" value="1"/>
</dbReference>
<dbReference type="GO" id="GO:0005634">
    <property type="term" value="C:nucleus"/>
    <property type="evidence" value="ECO:0007669"/>
    <property type="project" value="TreeGrafter"/>
</dbReference>
<dbReference type="InterPro" id="IPR047007">
    <property type="entry name" value="XRN1_D1_sf"/>
</dbReference>
<dbReference type="PANTHER" id="PTHR12341">
    <property type="entry name" value="5'-&gt;3' EXORIBONUCLEASE"/>
    <property type="match status" value="1"/>
</dbReference>
<feature type="compositionally biased region" description="Polar residues" evidence="10">
    <location>
        <begin position="1499"/>
        <end position="1514"/>
    </location>
</feature>
<dbReference type="Gene3D" id="1.25.40.1050">
    <property type="match status" value="1"/>
</dbReference>
<dbReference type="InterPro" id="IPR041106">
    <property type="entry name" value="XRN1_D2_D3"/>
</dbReference>